<dbReference type="EMBL" id="JBHMAS010000034">
    <property type="protein sequence ID" value="MFB9780941.1"/>
    <property type="molecule type" value="Genomic_DNA"/>
</dbReference>
<dbReference type="Proteomes" id="UP001589587">
    <property type="component" value="Unassembled WGS sequence"/>
</dbReference>
<keyword evidence="2" id="KW-1185">Reference proteome</keyword>
<sequence length="76" mass="8276">MPLPSSTLRGAADTIALLVKRVRSEPGVILTELVLEVGAMSLPDLESAVDREEELSRGFDDALDDVRAANRSLDRR</sequence>
<gene>
    <name evidence="1" type="ORF">ACFFQ6_14695</name>
</gene>
<organism evidence="1 2">
    <name type="scientific">Rhodococcus baikonurensis</name>
    <dbReference type="NCBI Taxonomy" id="172041"/>
    <lineage>
        <taxon>Bacteria</taxon>
        <taxon>Bacillati</taxon>
        <taxon>Actinomycetota</taxon>
        <taxon>Actinomycetes</taxon>
        <taxon>Mycobacteriales</taxon>
        <taxon>Nocardiaceae</taxon>
        <taxon>Rhodococcus</taxon>
        <taxon>Rhodococcus erythropolis group</taxon>
    </lineage>
</organism>
<evidence type="ECO:0000313" key="2">
    <source>
        <dbReference type="Proteomes" id="UP001589587"/>
    </source>
</evidence>
<proteinExistence type="predicted"/>
<comment type="caution">
    <text evidence="1">The sequence shown here is derived from an EMBL/GenBank/DDBJ whole genome shotgun (WGS) entry which is preliminary data.</text>
</comment>
<evidence type="ECO:0000313" key="1">
    <source>
        <dbReference type="EMBL" id="MFB9780941.1"/>
    </source>
</evidence>
<name>A0ABV5XEP3_9NOCA</name>
<accession>A0ABV5XEP3</accession>
<reference evidence="1 2" key="1">
    <citation type="submission" date="2024-09" db="EMBL/GenBank/DDBJ databases">
        <authorList>
            <person name="Sun Q."/>
            <person name="Mori K."/>
        </authorList>
    </citation>
    <scope>NUCLEOTIDE SEQUENCE [LARGE SCALE GENOMIC DNA]</scope>
    <source>
        <strain evidence="1 2">JCM 11411</strain>
    </source>
</reference>
<protein>
    <submittedName>
        <fullName evidence="1">Uncharacterized protein</fullName>
    </submittedName>
</protein>